<proteinExistence type="predicted"/>
<dbReference type="AlphaFoldDB" id="A0A0F9SFD5"/>
<sequence>MGTHGAGGLIPGVKFAIRSGEGDMCMICSDWSEKRMTNEQAVSNLFEMKEQIGKEHLSEIITLFQGKQTAGEKPGEVILHQNEHGALFILKDKKFADMMMEVCAFAKEHIIICV</sequence>
<name>A0A0F9SFD5_9ZZZZ</name>
<evidence type="ECO:0000313" key="1">
    <source>
        <dbReference type="EMBL" id="KKN65739.1"/>
    </source>
</evidence>
<gene>
    <name evidence="1" type="ORF">LCGC14_0478780</name>
</gene>
<accession>A0A0F9SFD5</accession>
<comment type="caution">
    <text evidence="1">The sequence shown here is derived from an EMBL/GenBank/DDBJ whole genome shotgun (WGS) entry which is preliminary data.</text>
</comment>
<reference evidence="1" key="1">
    <citation type="journal article" date="2015" name="Nature">
        <title>Complex archaea that bridge the gap between prokaryotes and eukaryotes.</title>
        <authorList>
            <person name="Spang A."/>
            <person name="Saw J.H."/>
            <person name="Jorgensen S.L."/>
            <person name="Zaremba-Niedzwiedzka K."/>
            <person name="Martijn J."/>
            <person name="Lind A.E."/>
            <person name="van Eijk R."/>
            <person name="Schleper C."/>
            <person name="Guy L."/>
            <person name="Ettema T.J."/>
        </authorList>
    </citation>
    <scope>NUCLEOTIDE SEQUENCE</scope>
</reference>
<organism evidence="1">
    <name type="scientific">marine sediment metagenome</name>
    <dbReference type="NCBI Taxonomy" id="412755"/>
    <lineage>
        <taxon>unclassified sequences</taxon>
        <taxon>metagenomes</taxon>
        <taxon>ecological metagenomes</taxon>
    </lineage>
</organism>
<protein>
    <submittedName>
        <fullName evidence="1">Uncharacterized protein</fullName>
    </submittedName>
</protein>
<dbReference type="EMBL" id="LAZR01000517">
    <property type="protein sequence ID" value="KKN65739.1"/>
    <property type="molecule type" value="Genomic_DNA"/>
</dbReference>